<dbReference type="SUPFAM" id="SSF54928">
    <property type="entry name" value="RNA-binding domain, RBD"/>
    <property type="match status" value="1"/>
</dbReference>
<feature type="compositionally biased region" description="Basic and acidic residues" evidence="1">
    <location>
        <begin position="25"/>
        <end position="34"/>
    </location>
</feature>
<dbReference type="ExpressionAtlas" id="A0A1D6LXI7">
    <property type="expression patterns" value="baseline and differential"/>
</dbReference>
<protein>
    <submittedName>
        <fullName evidence="2">Polyadenylate-binding protein-interacting protein 10</fullName>
    </submittedName>
</protein>
<name>A0A1D6LXI7_MAIZE</name>
<dbReference type="AlphaFoldDB" id="A0A1D6LXI7"/>
<evidence type="ECO:0000313" key="2">
    <source>
        <dbReference type="EMBL" id="AQK83889.1"/>
    </source>
</evidence>
<sequence>MAMASQCAPSVPPNRSANNGVQRQRRGDDVRDTALLEPSKQPSVTFSVKVLEFLDSKSETDVDVDYNSLYSKQDFLQGEVTEENLAALFINCGQVVDCRMCGDPNSVLRGCKGCSESVRNRAWILSCQCSAVKNCHCTSQRNIPTQESWLIFCALQSDDECEMCARTIYCTNIDKKVTQADLKLFFESICGEVGRSLLQTQSPFCTTKSLQKWHHQDRSGDQQDHGLHQV</sequence>
<dbReference type="PANTHER" id="PTHR32343:SF32">
    <property type="entry name" value="POLYADENYLATE-BINDING PROTEIN-INTERACTING PROTEIN 13"/>
    <property type="match status" value="1"/>
</dbReference>
<reference evidence="2" key="1">
    <citation type="submission" date="2015-12" db="EMBL/GenBank/DDBJ databases">
        <title>Update maize B73 reference genome by single molecule sequencing technologies.</title>
        <authorList>
            <consortium name="Maize Genome Sequencing Project"/>
            <person name="Ware D."/>
        </authorList>
    </citation>
    <scope>NUCLEOTIDE SEQUENCE</scope>
    <source>
        <tissue evidence="2">Seedling</tissue>
    </source>
</reference>
<proteinExistence type="predicted"/>
<organism evidence="2">
    <name type="scientific">Zea mays</name>
    <name type="common">Maize</name>
    <dbReference type="NCBI Taxonomy" id="4577"/>
    <lineage>
        <taxon>Eukaryota</taxon>
        <taxon>Viridiplantae</taxon>
        <taxon>Streptophyta</taxon>
        <taxon>Embryophyta</taxon>
        <taxon>Tracheophyta</taxon>
        <taxon>Spermatophyta</taxon>
        <taxon>Magnoliopsida</taxon>
        <taxon>Liliopsida</taxon>
        <taxon>Poales</taxon>
        <taxon>Poaceae</taxon>
        <taxon>PACMAD clade</taxon>
        <taxon>Panicoideae</taxon>
        <taxon>Andropogonodae</taxon>
        <taxon>Andropogoneae</taxon>
        <taxon>Tripsacinae</taxon>
        <taxon>Zea</taxon>
    </lineage>
</organism>
<dbReference type="GO" id="GO:0003676">
    <property type="term" value="F:nucleic acid binding"/>
    <property type="evidence" value="ECO:0007669"/>
    <property type="project" value="InterPro"/>
</dbReference>
<evidence type="ECO:0000256" key="1">
    <source>
        <dbReference type="SAM" id="MobiDB-lite"/>
    </source>
</evidence>
<dbReference type="EMBL" id="CM000782">
    <property type="protein sequence ID" value="AQK83889.1"/>
    <property type="molecule type" value="Genomic_DNA"/>
</dbReference>
<gene>
    <name evidence="2" type="ORF">ZEAMMB73_Zm00001d037395</name>
</gene>
<accession>A0A1D6LXI7</accession>
<dbReference type="InterPro" id="IPR035979">
    <property type="entry name" value="RBD_domain_sf"/>
</dbReference>
<dbReference type="PANTHER" id="PTHR32343">
    <property type="entry name" value="SERINE/ARGININE-RICH SPLICING FACTOR"/>
    <property type="match status" value="1"/>
</dbReference>
<feature type="region of interest" description="Disordered" evidence="1">
    <location>
        <begin position="1"/>
        <end position="36"/>
    </location>
</feature>